<dbReference type="SUPFAM" id="SSF64182">
    <property type="entry name" value="DHH phosphoesterases"/>
    <property type="match status" value="1"/>
</dbReference>
<dbReference type="InterPro" id="IPR001667">
    <property type="entry name" value="DDH_dom"/>
</dbReference>
<dbReference type="Pfam" id="PF01368">
    <property type="entry name" value="DHH"/>
    <property type="match status" value="1"/>
</dbReference>
<evidence type="ECO:0000256" key="4">
    <source>
        <dbReference type="ARBA" id="ARBA00022801"/>
    </source>
</evidence>
<dbReference type="InterPro" id="IPR004097">
    <property type="entry name" value="DHHA2"/>
</dbReference>
<evidence type="ECO:0000256" key="7">
    <source>
        <dbReference type="ARBA" id="ARBA00047820"/>
    </source>
</evidence>
<comment type="caution">
    <text evidence="9">The sequence shown here is derived from an EMBL/GenBank/DDBJ whole genome shotgun (WGS) entry which is preliminary data.</text>
</comment>
<dbReference type="Gene3D" id="3.10.310.20">
    <property type="entry name" value="DHHA2 domain"/>
    <property type="match status" value="1"/>
</dbReference>
<dbReference type="InterPro" id="IPR038222">
    <property type="entry name" value="DHHA2_dom_sf"/>
</dbReference>
<protein>
    <recommendedName>
        <fullName evidence="2">inorganic diphosphatase</fullName>
        <ecNumber evidence="2">3.6.1.1</ecNumber>
    </recommendedName>
    <alternativeName>
        <fullName evidence="6">Pyrophosphate phospho-hydrolase</fullName>
    </alternativeName>
</protein>
<dbReference type="GO" id="GO:0046872">
    <property type="term" value="F:metal ion binding"/>
    <property type="evidence" value="ECO:0007669"/>
    <property type="project" value="UniProtKB-KW"/>
</dbReference>
<keyword evidence="3" id="KW-0479">Metal-binding</keyword>
<dbReference type="EC" id="3.6.1.1" evidence="2"/>
<dbReference type="GO" id="GO:0004427">
    <property type="term" value="F:inorganic diphosphate phosphatase activity"/>
    <property type="evidence" value="ECO:0007669"/>
    <property type="project" value="UniProtKB-EC"/>
</dbReference>
<comment type="cofactor">
    <cofactor evidence="1">
        <name>Mn(2+)</name>
        <dbReference type="ChEBI" id="CHEBI:29035"/>
    </cofactor>
</comment>
<dbReference type="Pfam" id="PF02833">
    <property type="entry name" value="DHHA2"/>
    <property type="match status" value="1"/>
</dbReference>
<evidence type="ECO:0000259" key="8">
    <source>
        <dbReference type="SMART" id="SM01131"/>
    </source>
</evidence>
<gene>
    <name evidence="9" type="ORF">LCR_07865</name>
</gene>
<evidence type="ECO:0000256" key="6">
    <source>
        <dbReference type="ARBA" id="ARBA00032535"/>
    </source>
</evidence>
<dbReference type="AlphaFoldDB" id="A0A175VMD9"/>
<dbReference type="SMART" id="SM01131">
    <property type="entry name" value="DHHA2"/>
    <property type="match status" value="1"/>
</dbReference>
<evidence type="ECO:0000256" key="3">
    <source>
        <dbReference type="ARBA" id="ARBA00022723"/>
    </source>
</evidence>
<dbReference type="PANTHER" id="PTHR12112:SF22">
    <property type="entry name" value="MANGANESE-DEPENDENT INORGANIC PYROPHOSPHATASE-RELATED"/>
    <property type="match status" value="1"/>
</dbReference>
<dbReference type="PANTHER" id="PTHR12112">
    <property type="entry name" value="BNIP - RELATED"/>
    <property type="match status" value="1"/>
</dbReference>
<keyword evidence="5" id="KW-0464">Manganese</keyword>
<evidence type="ECO:0000256" key="2">
    <source>
        <dbReference type="ARBA" id="ARBA00012146"/>
    </source>
</evidence>
<dbReference type="OrthoDB" id="9766150at2"/>
<dbReference type="InterPro" id="IPR038763">
    <property type="entry name" value="DHH_sf"/>
</dbReference>
<organism evidence="9 10">
    <name type="scientific">Aeromonas enteropelogenes</name>
    <name type="common">Aeromonas trota</name>
    <dbReference type="NCBI Taxonomy" id="29489"/>
    <lineage>
        <taxon>Bacteria</taxon>
        <taxon>Pseudomonadati</taxon>
        <taxon>Pseudomonadota</taxon>
        <taxon>Gammaproteobacteria</taxon>
        <taxon>Aeromonadales</taxon>
        <taxon>Aeromonadaceae</taxon>
        <taxon>Aeromonas</taxon>
    </lineage>
</organism>
<proteinExistence type="predicted"/>
<sequence length="296" mass="32305">MIHVFGHKNPDSDSICSALVIADWLNAQGRQATPWRLGDLRTETRFILEQAGVAEPELLTRDLAGEDVWLVDFSDLEQGPATLAQANVLGLVDHHRLGTLITQSPLDAWIRAVGCTCTIAFELLSQQGQVTRSQARLMLGAVMSDTLCLTSPTTTEQDKVACERLAELAEVSLAEFGQQLLIAKTDLSGLTPAQLLQQDEKAFQAEGCSFIMSQIEVGSEQQLAEHLPALQQEMAARVASEGLDFFVLMVTDLTAAASRIHFTAHPKVPTESCFHPGFVSRKKQGLPWVMELLAKA</sequence>
<dbReference type="EMBL" id="JMGO02000002">
    <property type="protein sequence ID" value="KXU81607.1"/>
    <property type="molecule type" value="Genomic_DNA"/>
</dbReference>
<evidence type="ECO:0000313" key="10">
    <source>
        <dbReference type="Proteomes" id="UP000078435"/>
    </source>
</evidence>
<dbReference type="Proteomes" id="UP000078435">
    <property type="component" value="Unassembled WGS sequence"/>
</dbReference>
<keyword evidence="4" id="KW-0378">Hydrolase</keyword>
<dbReference type="FunFam" id="3.90.1640.10:FF:000001">
    <property type="entry name" value="Probable manganese-dependent inorganic pyrophosphatase"/>
    <property type="match status" value="1"/>
</dbReference>
<feature type="domain" description="DHHA2" evidence="8">
    <location>
        <begin position="177"/>
        <end position="293"/>
    </location>
</feature>
<evidence type="ECO:0000256" key="1">
    <source>
        <dbReference type="ARBA" id="ARBA00001936"/>
    </source>
</evidence>
<reference evidence="9 10" key="1">
    <citation type="submission" date="2016-02" db="EMBL/GenBank/DDBJ databases">
        <title>Draft genome sequence of Aeromonas trota strain 1999lcr isolated from cerebrospinal fluid (CSF).</title>
        <authorList>
            <person name="Dallagassa C.B."/>
            <person name="Prediger K.C."/>
            <person name="Weiss V.A."/>
            <person name="Assis F.E."/>
            <person name="Baura V."/>
            <person name="Cruz L.M."/>
            <person name="Souza E.M."/>
            <person name="Pedrosa F.O."/>
            <person name="Fadel-Picheth C.M."/>
        </authorList>
    </citation>
    <scope>NUCLEOTIDE SEQUENCE [LARGE SCALE GENOMIC DNA]</scope>
    <source>
        <strain evidence="9 10">1999lcr</strain>
    </source>
</reference>
<evidence type="ECO:0000313" key="9">
    <source>
        <dbReference type="EMBL" id="KXU81607.1"/>
    </source>
</evidence>
<dbReference type="NCBIfam" id="NF003877">
    <property type="entry name" value="PRK05427.1"/>
    <property type="match status" value="1"/>
</dbReference>
<evidence type="ECO:0000256" key="5">
    <source>
        <dbReference type="ARBA" id="ARBA00023211"/>
    </source>
</evidence>
<comment type="catalytic activity">
    <reaction evidence="7">
        <text>diphosphate + H2O = 2 phosphate + H(+)</text>
        <dbReference type="Rhea" id="RHEA:24576"/>
        <dbReference type="ChEBI" id="CHEBI:15377"/>
        <dbReference type="ChEBI" id="CHEBI:15378"/>
        <dbReference type="ChEBI" id="CHEBI:33019"/>
        <dbReference type="ChEBI" id="CHEBI:43474"/>
        <dbReference type="EC" id="3.6.1.1"/>
    </reaction>
</comment>
<accession>A0A175VMD9</accession>
<dbReference type="RefSeq" id="WP_026457895.1">
    <property type="nucleotide sequence ID" value="NZ_JMGO02000002.1"/>
</dbReference>
<dbReference type="Gene3D" id="3.90.1640.10">
    <property type="entry name" value="inorganic pyrophosphatase (n-terminal core)"/>
    <property type="match status" value="1"/>
</dbReference>
<dbReference type="GO" id="GO:0005737">
    <property type="term" value="C:cytoplasm"/>
    <property type="evidence" value="ECO:0007669"/>
    <property type="project" value="InterPro"/>
</dbReference>
<name>A0A175VMD9_AEREN</name>